<comment type="function">
    <text evidence="12 15">F(1)F(0) ATP synthase produces ATP from ADP in the presence of a proton or sodium gradient. F-type ATPases consist of two structural domains, F(1) containing the extramembraneous catalytic core and F(0) containing the membrane proton channel, linked together by a central stalk and a peripheral stalk. During catalysis, ATP synthesis in the catalytic domain of F(1) is coupled via a rotary mechanism of the central stalk subunits to proton translocation.</text>
</comment>
<dbReference type="PANTHER" id="PTHR33445:SF1">
    <property type="entry name" value="ATP SYNTHASE SUBUNIT B"/>
    <property type="match status" value="1"/>
</dbReference>
<evidence type="ECO:0000256" key="3">
    <source>
        <dbReference type="ARBA" id="ARBA00022448"/>
    </source>
</evidence>
<dbReference type="PANTHER" id="PTHR33445">
    <property type="entry name" value="ATP SYNTHASE SUBUNIT B', CHLOROPLASTIC"/>
    <property type="match status" value="1"/>
</dbReference>
<dbReference type="RefSeq" id="WP_154738880.1">
    <property type="nucleotide sequence ID" value="NZ_WMBQ01000001.1"/>
</dbReference>
<feature type="transmembrane region" description="Helical" evidence="15">
    <location>
        <begin position="39"/>
        <end position="56"/>
    </location>
</feature>
<comment type="subcellular location">
    <subcellularLocation>
        <location evidence="1">Cell inner membrane</location>
        <topology evidence="1">Single-pass membrane protein</topology>
    </subcellularLocation>
    <subcellularLocation>
        <location evidence="15">Cell membrane</location>
        <topology evidence="15">Single-pass membrane protein</topology>
    </subcellularLocation>
</comment>
<keyword evidence="3 15" id="KW-0813">Transport</keyword>
<proteinExistence type="inferred from homology"/>
<gene>
    <name evidence="15" type="primary">atpF</name>
    <name evidence="17" type="ORF">GIW81_08930</name>
</gene>
<dbReference type="GO" id="GO:0005886">
    <property type="term" value="C:plasma membrane"/>
    <property type="evidence" value="ECO:0007669"/>
    <property type="project" value="UniProtKB-SubCell"/>
</dbReference>
<reference evidence="17 18" key="1">
    <citation type="submission" date="2019-11" db="EMBL/GenBank/DDBJ databases">
        <title>Identification of a novel strain.</title>
        <authorList>
            <person name="Xu Q."/>
            <person name="Wang G."/>
        </authorList>
    </citation>
    <scope>NUCLEOTIDE SEQUENCE [LARGE SCALE GENOMIC DNA]</scope>
    <source>
        <strain evidence="18">xq</strain>
    </source>
</reference>
<evidence type="ECO:0000256" key="11">
    <source>
        <dbReference type="ARBA" id="ARBA00023310"/>
    </source>
</evidence>
<comment type="subunit">
    <text evidence="14 15">F-type ATPases have 2 components, F(1) - the catalytic core - and F(0) - the membrane proton channel. F(1) has five subunits: alpha(3), beta(3), gamma(1), delta(1), epsilon(1). F(0) has three main subunits: a(1), b(2) and c(10-14). The alpha and beta chains form an alternating ring which encloses part of the gamma chain. F(1) is attached to F(0) by a central stalk formed by the gamma and epsilon chains, while a peripheral stalk is formed by the delta and b chains.</text>
</comment>
<evidence type="ECO:0000256" key="7">
    <source>
        <dbReference type="ARBA" id="ARBA00022781"/>
    </source>
</evidence>
<evidence type="ECO:0000256" key="15">
    <source>
        <dbReference type="HAMAP-Rule" id="MF_01398"/>
    </source>
</evidence>
<keyword evidence="18" id="KW-1185">Reference proteome</keyword>
<dbReference type="CDD" id="cd06503">
    <property type="entry name" value="ATP-synt_Fo_b"/>
    <property type="match status" value="1"/>
</dbReference>
<dbReference type="InterPro" id="IPR050059">
    <property type="entry name" value="ATP_synthase_B_chain"/>
</dbReference>
<evidence type="ECO:0000256" key="2">
    <source>
        <dbReference type="ARBA" id="ARBA00005513"/>
    </source>
</evidence>
<dbReference type="GO" id="GO:0046933">
    <property type="term" value="F:proton-transporting ATP synthase activity, rotational mechanism"/>
    <property type="evidence" value="ECO:0007669"/>
    <property type="project" value="UniProtKB-UniRule"/>
</dbReference>
<evidence type="ECO:0000256" key="10">
    <source>
        <dbReference type="ARBA" id="ARBA00023136"/>
    </source>
</evidence>
<keyword evidence="10 15" id="KW-0472">Membrane</keyword>
<comment type="caution">
    <text evidence="17">The sequence shown here is derived from an EMBL/GenBank/DDBJ whole genome shotgun (WGS) entry which is preliminary data.</text>
</comment>
<keyword evidence="5 15" id="KW-0138">CF(0)</keyword>
<keyword evidence="11 15" id="KW-0066">ATP synthesis</keyword>
<protein>
    <recommendedName>
        <fullName evidence="15">ATP synthase subunit b</fullName>
    </recommendedName>
    <alternativeName>
        <fullName evidence="15">ATP synthase F(0) sector subunit b</fullName>
    </alternativeName>
    <alternativeName>
        <fullName evidence="15">ATPase subunit I</fullName>
    </alternativeName>
    <alternativeName>
        <fullName evidence="15">F-type ATPase subunit b</fullName>
        <shortName evidence="15">F-ATPase subunit b</shortName>
    </alternativeName>
</protein>
<evidence type="ECO:0000256" key="12">
    <source>
        <dbReference type="ARBA" id="ARBA00025198"/>
    </source>
</evidence>
<dbReference type="InterPro" id="IPR002146">
    <property type="entry name" value="ATP_synth_b/b'su_bac/chlpt"/>
</dbReference>
<keyword evidence="8 15" id="KW-1133">Transmembrane helix</keyword>
<keyword evidence="6 15" id="KW-0812">Transmembrane</keyword>
<dbReference type="AlphaFoldDB" id="A0A6I3KL47"/>
<evidence type="ECO:0000256" key="6">
    <source>
        <dbReference type="ARBA" id="ARBA00022692"/>
    </source>
</evidence>
<accession>A0A6I3KL47</accession>
<dbReference type="HAMAP" id="MF_01398">
    <property type="entry name" value="ATP_synth_b_bprime"/>
    <property type="match status" value="1"/>
</dbReference>
<organism evidence="17 18">
    <name type="scientific">Hyphomicrobium album</name>
    <dbReference type="NCBI Taxonomy" id="2665159"/>
    <lineage>
        <taxon>Bacteria</taxon>
        <taxon>Pseudomonadati</taxon>
        <taxon>Pseudomonadota</taxon>
        <taxon>Alphaproteobacteria</taxon>
        <taxon>Hyphomicrobiales</taxon>
        <taxon>Hyphomicrobiaceae</taxon>
        <taxon>Hyphomicrobium</taxon>
    </lineage>
</organism>
<dbReference type="Proteomes" id="UP000440694">
    <property type="component" value="Unassembled WGS sequence"/>
</dbReference>
<evidence type="ECO:0000256" key="4">
    <source>
        <dbReference type="ARBA" id="ARBA00022475"/>
    </source>
</evidence>
<evidence type="ECO:0000256" key="14">
    <source>
        <dbReference type="ARBA" id="ARBA00025830"/>
    </source>
</evidence>
<evidence type="ECO:0000256" key="1">
    <source>
        <dbReference type="ARBA" id="ARBA00004377"/>
    </source>
</evidence>
<evidence type="ECO:0000256" key="8">
    <source>
        <dbReference type="ARBA" id="ARBA00022989"/>
    </source>
</evidence>
<keyword evidence="9 15" id="KW-0406">Ion transport</keyword>
<dbReference type="GO" id="GO:0046961">
    <property type="term" value="F:proton-transporting ATPase activity, rotational mechanism"/>
    <property type="evidence" value="ECO:0007669"/>
    <property type="project" value="TreeGrafter"/>
</dbReference>
<evidence type="ECO:0000313" key="18">
    <source>
        <dbReference type="Proteomes" id="UP000440694"/>
    </source>
</evidence>
<dbReference type="Pfam" id="PF00430">
    <property type="entry name" value="ATP-synt_B"/>
    <property type="match status" value="1"/>
</dbReference>
<evidence type="ECO:0000313" key="17">
    <source>
        <dbReference type="EMBL" id="MTD94457.1"/>
    </source>
</evidence>
<sequence>MIAAVSALVVALAAAAEHGEKAGGLPQLNPADFVPQLAWLLVTFVILYLILSRVTLPRIGEVLEERRDRVQRDLDAAERFKVDTDTALANYEKALSDARQKASSMAKDVRDRLGADTEKERARIEGELNSKLADAETRIAATKSKALASVDEIAAETASAVVGKLLGEEVSPAEVKKALQPAAE</sequence>
<dbReference type="Gene3D" id="6.10.250.1580">
    <property type="match status" value="1"/>
</dbReference>
<evidence type="ECO:0000256" key="13">
    <source>
        <dbReference type="ARBA" id="ARBA00025614"/>
    </source>
</evidence>
<evidence type="ECO:0000256" key="9">
    <source>
        <dbReference type="ARBA" id="ARBA00023065"/>
    </source>
</evidence>
<evidence type="ECO:0000256" key="5">
    <source>
        <dbReference type="ARBA" id="ARBA00022547"/>
    </source>
</evidence>
<keyword evidence="7 15" id="KW-0375">Hydrogen ion transport</keyword>
<comment type="function">
    <text evidence="13">Component of the F(0) channel, it forms part of the peripheral stalk, linking F(1) to F(0). The b'-subunit is a diverged and duplicated form of b found in plants and photosynthetic bacteria.</text>
</comment>
<evidence type="ECO:0000256" key="16">
    <source>
        <dbReference type="RuleBase" id="RU003848"/>
    </source>
</evidence>
<name>A0A6I3KL47_9HYPH</name>
<dbReference type="EMBL" id="WMBQ01000001">
    <property type="protein sequence ID" value="MTD94457.1"/>
    <property type="molecule type" value="Genomic_DNA"/>
</dbReference>
<comment type="similarity">
    <text evidence="2 15 16">Belongs to the ATPase B chain family.</text>
</comment>
<dbReference type="GO" id="GO:0045259">
    <property type="term" value="C:proton-transporting ATP synthase complex"/>
    <property type="evidence" value="ECO:0007669"/>
    <property type="project" value="UniProtKB-KW"/>
</dbReference>
<keyword evidence="4 15" id="KW-1003">Cell membrane</keyword>